<proteinExistence type="predicted"/>
<dbReference type="Proteomes" id="UP001642464">
    <property type="component" value="Unassembled WGS sequence"/>
</dbReference>
<evidence type="ECO:0008006" key="3">
    <source>
        <dbReference type="Google" id="ProtNLM"/>
    </source>
</evidence>
<feature type="non-terminal residue" evidence="1">
    <location>
        <position position="1"/>
    </location>
</feature>
<gene>
    <name evidence="1" type="ORF">SCF082_LOCUS7601</name>
</gene>
<comment type="caution">
    <text evidence="1">The sequence shown here is derived from an EMBL/GenBank/DDBJ whole genome shotgun (WGS) entry which is preliminary data.</text>
</comment>
<evidence type="ECO:0000313" key="2">
    <source>
        <dbReference type="Proteomes" id="UP001642464"/>
    </source>
</evidence>
<evidence type="ECO:0000313" key="1">
    <source>
        <dbReference type="EMBL" id="CAK9003116.1"/>
    </source>
</evidence>
<keyword evidence="2" id="KW-1185">Reference proteome</keyword>
<protein>
    <recommendedName>
        <fullName evidence="3">HAT C-terminal dimerisation domain-containing protein</fullName>
    </recommendedName>
</protein>
<feature type="non-terminal residue" evidence="1">
    <location>
        <position position="693"/>
    </location>
</feature>
<organism evidence="1 2">
    <name type="scientific">Durusdinium trenchii</name>
    <dbReference type="NCBI Taxonomy" id="1381693"/>
    <lineage>
        <taxon>Eukaryota</taxon>
        <taxon>Sar</taxon>
        <taxon>Alveolata</taxon>
        <taxon>Dinophyceae</taxon>
        <taxon>Suessiales</taxon>
        <taxon>Symbiodiniaceae</taxon>
        <taxon>Durusdinium</taxon>
    </lineage>
</organism>
<reference evidence="1 2" key="1">
    <citation type="submission" date="2024-02" db="EMBL/GenBank/DDBJ databases">
        <authorList>
            <person name="Chen Y."/>
            <person name="Shah S."/>
            <person name="Dougan E. K."/>
            <person name="Thang M."/>
            <person name="Chan C."/>
        </authorList>
    </citation>
    <scope>NUCLEOTIDE SEQUENCE [LARGE SCALE GENOMIC DNA]</scope>
</reference>
<name>A0ABP0IMR0_9DINO</name>
<sequence>DCKDQGIDPKDSYTFVDVDAGKKFMCKKGAWTAGCEVCSHCKDKEARAFRSFGVTTLAISNLKRHQKSEFHKRNVQRLMGKTITNFKAPSESQFLRVWDELSKGVAPNSVNVDNMKGDKIYRMVFCLSEALFAMDREFAKNAVAGSIRRDESDGRFDTLFMTAGFIFHSRKNTKKAKAAQTFLAAQSTERLLLKAMMADAAEETMALLRFGDQNVVDVCVLPREVSAWHNRCSKLFDDAECKNHGFTGFMLDAMSQTRIVPVTGQSIGCAGGVPDRVFKGCLRHLREWLVVAREICKAEFPNFRLLSAFQIFDIDVSSPLGHPGNTSRPAILELKKRIHAQVEVLAAFYSLDTDKLQEELEVIRPMALEEMSISGSCCFEAWRKVLQKRIKHYPTLYKVLIEFLALGTSTTVVERAFGTARKAISAQQRHVSEWKENALQKVLLDRPTDVQPVIHRAREVWGQWFGIPRASSAGKRYKKKRLRDDDGVEKSAKRLKQESMKSEAAFLRCRRDSIDKLMKGPEKEGQVKLKPVQLGREASKEIAFQEDKRLAKMIEAYNQNILPKKYVTPSFLQKVVAFQKKKKGNVAKRRNHEQQVQNFLHPECEELGVAQVKRQKLHLDPAVRQDPTVRQWVRKCSIQPVAERVQAGVFMVPDFDSLSQRTKLVVMLKGGYLATAQSCGKSGLQGTLLSLEL</sequence>
<accession>A0ABP0IMR0</accession>
<dbReference type="EMBL" id="CAXAMM010004294">
    <property type="protein sequence ID" value="CAK9003116.1"/>
    <property type="molecule type" value="Genomic_DNA"/>
</dbReference>